<keyword evidence="2" id="KW-1185">Reference proteome</keyword>
<evidence type="ECO:0000313" key="2">
    <source>
        <dbReference type="Proteomes" id="UP001057452"/>
    </source>
</evidence>
<dbReference type="EMBL" id="CM043785">
    <property type="protein sequence ID" value="KAI4832945.1"/>
    <property type="molecule type" value="Genomic_DNA"/>
</dbReference>
<dbReference type="Proteomes" id="UP001057452">
    <property type="component" value="Chromosome 1"/>
</dbReference>
<proteinExistence type="predicted"/>
<accession>A0ACB9Y147</accession>
<protein>
    <submittedName>
        <fullName evidence="1">Uncharacterized protein</fullName>
    </submittedName>
</protein>
<name>A0ACB9Y147_CHAAC</name>
<organism evidence="1 2">
    <name type="scientific">Chaenocephalus aceratus</name>
    <name type="common">Blackfin icefish</name>
    <name type="synonym">Chaenichthys aceratus</name>
    <dbReference type="NCBI Taxonomy" id="36190"/>
    <lineage>
        <taxon>Eukaryota</taxon>
        <taxon>Metazoa</taxon>
        <taxon>Chordata</taxon>
        <taxon>Craniata</taxon>
        <taxon>Vertebrata</taxon>
        <taxon>Euteleostomi</taxon>
        <taxon>Actinopterygii</taxon>
        <taxon>Neopterygii</taxon>
        <taxon>Teleostei</taxon>
        <taxon>Neoteleostei</taxon>
        <taxon>Acanthomorphata</taxon>
        <taxon>Eupercaria</taxon>
        <taxon>Perciformes</taxon>
        <taxon>Notothenioidei</taxon>
        <taxon>Channichthyidae</taxon>
        <taxon>Chaenocephalus</taxon>
    </lineage>
</organism>
<comment type="caution">
    <text evidence="1">The sequence shown here is derived from an EMBL/GenBank/DDBJ whole genome shotgun (WGS) entry which is preliminary data.</text>
</comment>
<gene>
    <name evidence="1" type="ORF">KUCAC02_015879</name>
</gene>
<evidence type="ECO:0000313" key="1">
    <source>
        <dbReference type="EMBL" id="KAI4832945.1"/>
    </source>
</evidence>
<reference evidence="1" key="1">
    <citation type="submission" date="2022-05" db="EMBL/GenBank/DDBJ databases">
        <title>Chromosome-level genome of Chaenocephalus aceratus.</title>
        <authorList>
            <person name="Park H."/>
        </authorList>
    </citation>
    <scope>NUCLEOTIDE SEQUENCE</scope>
    <source>
        <strain evidence="1">KU_202001</strain>
    </source>
</reference>
<sequence>MLRTEHLTQFAQISEGGVPLLTEEQRADFNQLELVMTKEFISNSSSISSACLDTNEEGAGSACCRSCRRCWLCLRLPPPWSPFSLRNSSPSYPMTTDAYKLWQKSSPM</sequence>